<dbReference type="Gene3D" id="3.40.50.720">
    <property type="entry name" value="NAD(P)-binding Rossmann-like Domain"/>
    <property type="match status" value="1"/>
</dbReference>
<dbReference type="PANTHER" id="PTHR42808:SF3">
    <property type="entry name" value="HYDROXYSTEROID DEHYDROGENASE-LIKE PROTEIN 2"/>
    <property type="match status" value="1"/>
</dbReference>
<reference evidence="6 7" key="1">
    <citation type="journal article" date="2018" name="J. Microbiol.">
        <title>Baekduia soli gen. nov., sp. nov., a novel bacterium isolated from the soil of Baekdu Mountain and proposal of a novel family name, Baekduiaceae fam. nov.</title>
        <authorList>
            <person name="An D.S."/>
            <person name="Siddiqi M.Z."/>
            <person name="Kim K.H."/>
            <person name="Yu H.S."/>
            <person name="Im W.T."/>
        </authorList>
    </citation>
    <scope>NUCLEOTIDE SEQUENCE [LARGE SCALE GENOMIC DNA]</scope>
    <source>
        <strain evidence="6 7">BR7-21</strain>
    </source>
</reference>
<dbReference type="SUPFAM" id="SSF51735">
    <property type="entry name" value="NAD(P)-binding Rossmann-fold domains"/>
    <property type="match status" value="1"/>
</dbReference>
<protein>
    <submittedName>
        <fullName evidence="6">NAD(P)-dependent oxidoreductase</fullName>
    </submittedName>
</protein>
<dbReference type="EMBL" id="CP042430">
    <property type="protein sequence ID" value="QEC50673.1"/>
    <property type="molecule type" value="Genomic_DNA"/>
</dbReference>
<keyword evidence="5" id="KW-0576">Peroxisome</keyword>
<proteinExistence type="inferred from homology"/>
<dbReference type="InterPro" id="IPR002347">
    <property type="entry name" value="SDR_fam"/>
</dbReference>
<evidence type="ECO:0000313" key="7">
    <source>
        <dbReference type="Proteomes" id="UP000321805"/>
    </source>
</evidence>
<name>A0A5B8UBV8_9ACTN</name>
<dbReference type="Proteomes" id="UP000321805">
    <property type="component" value="Chromosome"/>
</dbReference>
<dbReference type="InterPro" id="IPR036291">
    <property type="entry name" value="NAD(P)-bd_dom_sf"/>
</dbReference>
<dbReference type="FunFam" id="3.40.50.720:FF:000301">
    <property type="entry name" value="Hydroxysteroid dehydrogenase like 2"/>
    <property type="match status" value="1"/>
</dbReference>
<evidence type="ECO:0000256" key="1">
    <source>
        <dbReference type="ARBA" id="ARBA00004275"/>
    </source>
</evidence>
<dbReference type="AlphaFoldDB" id="A0A5B8UBV8"/>
<dbReference type="Pfam" id="PF00106">
    <property type="entry name" value="adh_short"/>
    <property type="match status" value="1"/>
</dbReference>
<sequence>MPRVSRTLEGQTLFISGASRGIGLAIALRAACDGANVALIAKTGEPHPKLEGTVHTAAAEIEAAGGQALAIVGDIRNDEQVAEAVAATVERFGGIDICVNNASAISLQGTEALDMKRYDLMQDINTRGTFSVTKACVPHLKASSNAHVLTLSPPLSLKPRWLGAHIGYTIAKYGMSLCTLGMAEEFKDDGIACNSLWPKTLVATAAVQNLLGGDAAMARSRRPEIVADAAHAVLTRDSRECTGNLYLVEDVLEAEGVTDFASYAYVPDADLQMDLFVDEE</sequence>
<organism evidence="6 7">
    <name type="scientific">Baekduia soli</name>
    <dbReference type="NCBI Taxonomy" id="496014"/>
    <lineage>
        <taxon>Bacteria</taxon>
        <taxon>Bacillati</taxon>
        <taxon>Actinomycetota</taxon>
        <taxon>Thermoleophilia</taxon>
        <taxon>Solirubrobacterales</taxon>
        <taxon>Baekduiaceae</taxon>
        <taxon>Baekduia</taxon>
    </lineage>
</organism>
<dbReference type="KEGG" id="bsol:FSW04_06710"/>
<evidence type="ECO:0000256" key="5">
    <source>
        <dbReference type="ARBA" id="ARBA00023140"/>
    </source>
</evidence>
<keyword evidence="7" id="KW-1185">Reference proteome</keyword>
<dbReference type="PRINTS" id="PR00081">
    <property type="entry name" value="GDHRDH"/>
</dbReference>
<comment type="subcellular location">
    <subcellularLocation>
        <location evidence="1">Peroxisome</location>
    </subcellularLocation>
</comment>
<dbReference type="GO" id="GO:0016491">
    <property type="term" value="F:oxidoreductase activity"/>
    <property type="evidence" value="ECO:0007669"/>
    <property type="project" value="UniProtKB-KW"/>
</dbReference>
<dbReference type="PANTHER" id="PTHR42808">
    <property type="entry name" value="HYDROXYSTEROID DEHYDROGENASE-LIKE PROTEIN 2"/>
    <property type="match status" value="1"/>
</dbReference>
<accession>A0A5B8UBV8</accession>
<keyword evidence="4" id="KW-0560">Oxidoreductase</keyword>
<evidence type="ECO:0000313" key="6">
    <source>
        <dbReference type="EMBL" id="QEC50673.1"/>
    </source>
</evidence>
<evidence type="ECO:0000256" key="4">
    <source>
        <dbReference type="ARBA" id="ARBA00023002"/>
    </source>
</evidence>
<evidence type="ECO:0000256" key="3">
    <source>
        <dbReference type="ARBA" id="ARBA00022857"/>
    </source>
</evidence>
<evidence type="ECO:0000256" key="2">
    <source>
        <dbReference type="ARBA" id="ARBA00006484"/>
    </source>
</evidence>
<gene>
    <name evidence="6" type="ORF">FSW04_06710</name>
</gene>
<comment type="similarity">
    <text evidence="2">Belongs to the short-chain dehydrogenases/reductases (SDR) family.</text>
</comment>
<dbReference type="InterPro" id="IPR051935">
    <property type="entry name" value="HSDL2"/>
</dbReference>
<keyword evidence="3" id="KW-0521">NADP</keyword>
<dbReference type="NCBIfam" id="NF006133">
    <property type="entry name" value="PRK08278.1"/>
    <property type="match status" value="1"/>
</dbReference>
<dbReference type="OrthoDB" id="9810935at2"/>